<dbReference type="AlphaFoldDB" id="A0A2C5XLJ3"/>
<name>A0A2C5XLJ3_9HYPO</name>
<reference evidence="3 4" key="1">
    <citation type="submission" date="2017-06" db="EMBL/GenBank/DDBJ databases">
        <title>Ant-infecting Ophiocordyceps genomes reveal a high diversity of potential behavioral manipulation genes and a possible major role for enterotoxins.</title>
        <authorList>
            <person name="De Bekker C."/>
            <person name="Evans H.C."/>
            <person name="Brachmann A."/>
            <person name="Hughes D.P."/>
        </authorList>
    </citation>
    <scope>NUCLEOTIDE SEQUENCE [LARGE SCALE GENOMIC DNA]</scope>
    <source>
        <strain evidence="3 4">Map16</strain>
    </source>
</reference>
<feature type="chain" id="PRO_5012925672" description="Apple domain-containing protein" evidence="2">
    <location>
        <begin position="18"/>
        <end position="219"/>
    </location>
</feature>
<evidence type="ECO:0008006" key="5">
    <source>
        <dbReference type="Google" id="ProtNLM"/>
    </source>
</evidence>
<feature type="compositionally biased region" description="Basic and acidic residues" evidence="1">
    <location>
        <begin position="114"/>
        <end position="123"/>
    </location>
</feature>
<evidence type="ECO:0000313" key="4">
    <source>
        <dbReference type="Proteomes" id="UP000226431"/>
    </source>
</evidence>
<feature type="compositionally biased region" description="Low complexity" evidence="1">
    <location>
        <begin position="78"/>
        <end position="92"/>
    </location>
</feature>
<accession>A0A2C5XLJ3</accession>
<comment type="caution">
    <text evidence="3">The sequence shown here is derived from an EMBL/GenBank/DDBJ whole genome shotgun (WGS) entry which is preliminary data.</text>
</comment>
<dbReference type="EMBL" id="NJES01000174">
    <property type="protein sequence ID" value="PHH76229.1"/>
    <property type="molecule type" value="Genomic_DNA"/>
</dbReference>
<feature type="compositionally biased region" description="Low complexity" evidence="1">
    <location>
        <begin position="100"/>
        <end position="113"/>
    </location>
</feature>
<feature type="signal peptide" evidence="2">
    <location>
        <begin position="1"/>
        <end position="17"/>
    </location>
</feature>
<evidence type="ECO:0000256" key="1">
    <source>
        <dbReference type="SAM" id="MobiDB-lite"/>
    </source>
</evidence>
<protein>
    <recommendedName>
        <fullName evidence="5">Apple domain-containing protein</fullName>
    </recommendedName>
</protein>
<keyword evidence="4" id="KW-1185">Reference proteome</keyword>
<sequence length="219" mass="22891">MKTGVAVLLLAVGVVAGGEVKTAVNSGGYPSNAQMKEMGEATERMASMEVKEAKGTVGAGKGPGPTTLADGRVCVPTSSAAGDGGSARAASATEQTTGQPSPSSKEPSPSSKEPSPKADKQRSQDGPTRDAAPQQQQPASKADNFTCPNEDKSCEEFCDNFPGKGFGRGGTAKCRFQRWNREKDVQCVPKDGGKTQYFKCKEAPKEKKWFDPARGEKAG</sequence>
<feature type="region of interest" description="Disordered" evidence="1">
    <location>
        <begin position="46"/>
        <end position="146"/>
    </location>
</feature>
<organism evidence="3 4">
    <name type="scientific">Ophiocordyceps camponoti-rufipedis</name>
    <dbReference type="NCBI Taxonomy" id="2004952"/>
    <lineage>
        <taxon>Eukaryota</taxon>
        <taxon>Fungi</taxon>
        <taxon>Dikarya</taxon>
        <taxon>Ascomycota</taxon>
        <taxon>Pezizomycotina</taxon>
        <taxon>Sordariomycetes</taxon>
        <taxon>Hypocreomycetidae</taxon>
        <taxon>Hypocreales</taxon>
        <taxon>Ophiocordycipitaceae</taxon>
        <taxon>Ophiocordyceps</taxon>
    </lineage>
</organism>
<evidence type="ECO:0000256" key="2">
    <source>
        <dbReference type="SAM" id="SignalP"/>
    </source>
</evidence>
<gene>
    <name evidence="3" type="ORF">CDD80_1715</name>
</gene>
<dbReference type="Proteomes" id="UP000226431">
    <property type="component" value="Unassembled WGS sequence"/>
</dbReference>
<evidence type="ECO:0000313" key="3">
    <source>
        <dbReference type="EMBL" id="PHH76229.1"/>
    </source>
</evidence>
<keyword evidence="2" id="KW-0732">Signal</keyword>
<proteinExistence type="predicted"/>